<reference evidence="1 2" key="1">
    <citation type="submission" date="2019-03" db="EMBL/GenBank/DDBJ databases">
        <title>Genomic Encyclopedia of Type Strains, Phase IV (KMG-IV): sequencing the most valuable type-strain genomes for metagenomic binning, comparative biology and taxonomic classification.</title>
        <authorList>
            <person name="Goeker M."/>
        </authorList>
    </citation>
    <scope>NUCLEOTIDE SEQUENCE [LARGE SCALE GENOMIC DNA]</scope>
    <source>
        <strain evidence="1 2">DSM 45361</strain>
    </source>
</reference>
<evidence type="ECO:0000313" key="1">
    <source>
        <dbReference type="EMBL" id="TDP92172.1"/>
    </source>
</evidence>
<gene>
    <name evidence="1" type="ORF">EV186_108385</name>
</gene>
<protein>
    <recommendedName>
        <fullName evidence="3">Lumazine-binding protein</fullName>
    </recommendedName>
</protein>
<proteinExistence type="predicted"/>
<keyword evidence="2" id="KW-1185">Reference proteome</keyword>
<evidence type="ECO:0000313" key="2">
    <source>
        <dbReference type="Proteomes" id="UP000295444"/>
    </source>
</evidence>
<dbReference type="EMBL" id="SNXZ01000008">
    <property type="protein sequence ID" value="TDP92172.1"/>
    <property type="molecule type" value="Genomic_DNA"/>
</dbReference>
<accession>A0A4R6RYF4</accession>
<dbReference type="RefSeq" id="WP_133853706.1">
    <property type="nucleotide sequence ID" value="NZ_SNXZ01000008.1"/>
</dbReference>
<organism evidence="1 2">
    <name type="scientific">Labedaea rhizosphaerae</name>
    <dbReference type="NCBI Taxonomy" id="598644"/>
    <lineage>
        <taxon>Bacteria</taxon>
        <taxon>Bacillati</taxon>
        <taxon>Actinomycetota</taxon>
        <taxon>Actinomycetes</taxon>
        <taxon>Pseudonocardiales</taxon>
        <taxon>Pseudonocardiaceae</taxon>
        <taxon>Labedaea</taxon>
    </lineage>
</organism>
<comment type="caution">
    <text evidence="1">The sequence shown here is derived from an EMBL/GenBank/DDBJ whole genome shotgun (WGS) entry which is preliminary data.</text>
</comment>
<sequence length="145" mass="14918">MSWLRALRARPRLALGIGVAVVLVVAGVVTAVGLLREPAAPDVSTPEGVAYATGQALSGKDPEKLRTISCDPANFDGDTSASAVAVLEQPDVTIEAHTAGRPAVSGNKATAKLDLTITYQGGTQDVPVTLQLARRGTGWCLADLT</sequence>
<evidence type="ECO:0008006" key="3">
    <source>
        <dbReference type="Google" id="ProtNLM"/>
    </source>
</evidence>
<name>A0A4R6RYF4_LABRH</name>
<dbReference type="AlphaFoldDB" id="A0A4R6RYF4"/>
<dbReference type="Proteomes" id="UP000295444">
    <property type="component" value="Unassembled WGS sequence"/>
</dbReference>